<sequence length="271" mass="30055">MLETANSAITLAKEWRKGGDLPYRLMAAVASVLVLVSFYRQERPSDLASEFFTWLGMEAVARWFGPESPPFITDSSSTLQQGLLFALPLLLIWMIVAPVGHEFHQEVPTGSFSKRLMSGRAPATFWLLLLGLLQQGFDSASLQDVLKSTGGVFLGVFTISAAFAALFLIVHWLHPNAPYRPKPHLSFSLPWKLSVATLAAGLAVSLVPIGIPIFIIIWLSAWESQRLKDERRERVRREVERLQANRDTQQPSPEPTTPCGCLTTDQAPTAE</sequence>
<feature type="transmembrane region" description="Helical" evidence="2">
    <location>
        <begin position="152"/>
        <end position="173"/>
    </location>
</feature>
<keyword evidence="2" id="KW-0812">Transmembrane</keyword>
<proteinExistence type="predicted"/>
<reference evidence="3 4" key="1">
    <citation type="submission" date="2024-06" db="EMBL/GenBank/DDBJ databases">
        <authorList>
            <person name="Bataeva Y.V."/>
            <person name="Grigorian L.N."/>
            <person name="Solomentsev V.I."/>
        </authorList>
    </citation>
    <scope>NUCLEOTIDE SEQUENCE [LARGE SCALE GENOMIC DNA]</scope>
    <source>
        <strain evidence="4">SCPM-O-B-12605 (RCAM04882)</strain>
    </source>
</reference>
<feature type="transmembrane region" description="Helical" evidence="2">
    <location>
        <begin position="21"/>
        <end position="39"/>
    </location>
</feature>
<evidence type="ECO:0000313" key="3">
    <source>
        <dbReference type="EMBL" id="MES0836578.1"/>
    </source>
</evidence>
<feature type="transmembrane region" description="Helical" evidence="2">
    <location>
        <begin position="82"/>
        <end position="101"/>
    </location>
</feature>
<accession>A0ABV1ZZT4</accession>
<gene>
    <name evidence="3" type="ORF">ABUK86_22560</name>
</gene>
<organism evidence="3 4">
    <name type="scientific">Nocardiopsis tropica</name>
    <dbReference type="NCBI Taxonomy" id="109330"/>
    <lineage>
        <taxon>Bacteria</taxon>
        <taxon>Bacillati</taxon>
        <taxon>Actinomycetota</taxon>
        <taxon>Actinomycetes</taxon>
        <taxon>Streptosporangiales</taxon>
        <taxon>Nocardiopsidaceae</taxon>
        <taxon>Nocardiopsis</taxon>
    </lineage>
</organism>
<feature type="region of interest" description="Disordered" evidence="1">
    <location>
        <begin position="241"/>
        <end position="271"/>
    </location>
</feature>
<keyword evidence="2" id="KW-0472">Membrane</keyword>
<comment type="caution">
    <text evidence="3">The sequence shown here is derived from an EMBL/GenBank/DDBJ whole genome shotgun (WGS) entry which is preliminary data.</text>
</comment>
<dbReference type="EMBL" id="JBEQNB010000013">
    <property type="protein sequence ID" value="MES0836578.1"/>
    <property type="molecule type" value="Genomic_DNA"/>
</dbReference>
<keyword evidence="2" id="KW-1133">Transmembrane helix</keyword>
<evidence type="ECO:0000313" key="4">
    <source>
        <dbReference type="Proteomes" id="UP001432401"/>
    </source>
</evidence>
<keyword evidence="4" id="KW-1185">Reference proteome</keyword>
<dbReference type="Proteomes" id="UP001432401">
    <property type="component" value="Unassembled WGS sequence"/>
</dbReference>
<evidence type="ECO:0000256" key="1">
    <source>
        <dbReference type="SAM" id="MobiDB-lite"/>
    </source>
</evidence>
<dbReference type="RefSeq" id="WP_352985364.1">
    <property type="nucleotide sequence ID" value="NZ_JBEQNA010000012.1"/>
</dbReference>
<feature type="transmembrane region" description="Helical" evidence="2">
    <location>
        <begin position="193"/>
        <end position="222"/>
    </location>
</feature>
<evidence type="ECO:0000256" key="2">
    <source>
        <dbReference type="SAM" id="Phobius"/>
    </source>
</evidence>
<name>A0ABV1ZZT4_9ACTN</name>
<protein>
    <submittedName>
        <fullName evidence="3">Uncharacterized protein</fullName>
    </submittedName>
</protein>